<sequence length="192" mass="22055">MNSWILINVGTTKDGRIVPIFEDRLRSLGQWLNVNGAAIYGTSPWVYQNDTVTKHVWYTSKKNSQGSLDVFAILLHWPDPGKFYLSSPTPTQNTTVTLLGYDTPIKWTASAAHAQGITVLIPAIPFNKMPCNYAWVLKMQNLVLTIINKCIQFKHNCIFSNYSYVYEIFFNYENILHVCVSTLYLHRTMCFF</sequence>
<evidence type="ECO:0000313" key="8">
    <source>
        <dbReference type="EMBL" id="KAH3796504.1"/>
    </source>
</evidence>
<reference evidence="8" key="1">
    <citation type="journal article" date="2019" name="bioRxiv">
        <title>The Genome of the Zebra Mussel, Dreissena polymorpha: A Resource for Invasive Species Research.</title>
        <authorList>
            <person name="McCartney M.A."/>
            <person name="Auch B."/>
            <person name="Kono T."/>
            <person name="Mallez S."/>
            <person name="Zhang Y."/>
            <person name="Obille A."/>
            <person name="Becker A."/>
            <person name="Abrahante J.E."/>
            <person name="Garbe J."/>
            <person name="Badalamenti J.P."/>
            <person name="Herman A."/>
            <person name="Mangelson H."/>
            <person name="Liachko I."/>
            <person name="Sullivan S."/>
            <person name="Sone E.D."/>
            <person name="Koren S."/>
            <person name="Silverstein K.A.T."/>
            <person name="Beckman K.B."/>
            <person name="Gohl D.M."/>
        </authorList>
    </citation>
    <scope>NUCLEOTIDE SEQUENCE</scope>
    <source>
        <strain evidence="8">Duluth1</strain>
        <tissue evidence="8">Whole animal</tissue>
    </source>
</reference>
<evidence type="ECO:0000256" key="3">
    <source>
        <dbReference type="ARBA" id="ARBA00022729"/>
    </source>
</evidence>
<dbReference type="InterPro" id="IPR000933">
    <property type="entry name" value="Glyco_hydro_29"/>
</dbReference>
<dbReference type="SUPFAM" id="SSF51445">
    <property type="entry name" value="(Trans)glycosidases"/>
    <property type="match status" value="1"/>
</dbReference>
<keyword evidence="5" id="KW-0326">Glycosidase</keyword>
<organism evidence="8 9">
    <name type="scientific">Dreissena polymorpha</name>
    <name type="common">Zebra mussel</name>
    <name type="synonym">Mytilus polymorpha</name>
    <dbReference type="NCBI Taxonomy" id="45954"/>
    <lineage>
        <taxon>Eukaryota</taxon>
        <taxon>Metazoa</taxon>
        <taxon>Spiralia</taxon>
        <taxon>Lophotrochozoa</taxon>
        <taxon>Mollusca</taxon>
        <taxon>Bivalvia</taxon>
        <taxon>Autobranchia</taxon>
        <taxon>Heteroconchia</taxon>
        <taxon>Euheterodonta</taxon>
        <taxon>Imparidentia</taxon>
        <taxon>Neoheterodontei</taxon>
        <taxon>Myida</taxon>
        <taxon>Dreissenoidea</taxon>
        <taxon>Dreissenidae</taxon>
        <taxon>Dreissena</taxon>
    </lineage>
</organism>
<dbReference type="AlphaFoldDB" id="A0A9D4J5B0"/>
<dbReference type="EMBL" id="JAIWYP010000007">
    <property type="protein sequence ID" value="KAH3796504.1"/>
    <property type="molecule type" value="Genomic_DNA"/>
</dbReference>
<dbReference type="PANTHER" id="PTHR10030">
    <property type="entry name" value="ALPHA-L-FUCOSIDASE"/>
    <property type="match status" value="1"/>
</dbReference>
<gene>
    <name evidence="8" type="ORF">DPMN_150073</name>
</gene>
<evidence type="ECO:0000256" key="2">
    <source>
        <dbReference type="ARBA" id="ARBA00012662"/>
    </source>
</evidence>
<dbReference type="GO" id="GO:0016139">
    <property type="term" value="P:glycoside catabolic process"/>
    <property type="evidence" value="ECO:0007669"/>
    <property type="project" value="TreeGrafter"/>
</dbReference>
<keyword evidence="4" id="KW-0378">Hydrolase</keyword>
<protein>
    <recommendedName>
        <fullName evidence="2">alpha-L-fucosidase</fullName>
        <ecNumber evidence="2">3.2.1.51</ecNumber>
    </recommendedName>
</protein>
<dbReference type="InterPro" id="IPR017853">
    <property type="entry name" value="GH"/>
</dbReference>
<dbReference type="InterPro" id="IPR057739">
    <property type="entry name" value="Glyco_hydro_29_N"/>
</dbReference>
<keyword evidence="3" id="KW-0732">Signal</keyword>
<dbReference type="Pfam" id="PF01120">
    <property type="entry name" value="Alpha_L_fucos"/>
    <property type="match status" value="1"/>
</dbReference>
<evidence type="ECO:0000259" key="6">
    <source>
        <dbReference type="Pfam" id="PF01120"/>
    </source>
</evidence>
<reference evidence="8" key="2">
    <citation type="submission" date="2020-11" db="EMBL/GenBank/DDBJ databases">
        <authorList>
            <person name="McCartney M.A."/>
            <person name="Auch B."/>
            <person name="Kono T."/>
            <person name="Mallez S."/>
            <person name="Becker A."/>
            <person name="Gohl D.M."/>
            <person name="Silverstein K.A.T."/>
            <person name="Koren S."/>
            <person name="Bechman K.B."/>
            <person name="Herman A."/>
            <person name="Abrahante J.E."/>
            <person name="Garbe J."/>
        </authorList>
    </citation>
    <scope>NUCLEOTIDE SEQUENCE</scope>
    <source>
        <strain evidence="8">Duluth1</strain>
        <tissue evidence="8">Whole animal</tissue>
    </source>
</reference>
<dbReference type="InterPro" id="IPR031919">
    <property type="entry name" value="Fucosidase_C"/>
</dbReference>
<comment type="caution">
    <text evidence="8">The sequence shown here is derived from an EMBL/GenBank/DDBJ whole genome shotgun (WGS) entry which is preliminary data.</text>
</comment>
<evidence type="ECO:0000256" key="4">
    <source>
        <dbReference type="ARBA" id="ARBA00022801"/>
    </source>
</evidence>
<dbReference type="GO" id="GO:0005764">
    <property type="term" value="C:lysosome"/>
    <property type="evidence" value="ECO:0007669"/>
    <property type="project" value="TreeGrafter"/>
</dbReference>
<dbReference type="InterPro" id="IPR013780">
    <property type="entry name" value="Glyco_hydro_b"/>
</dbReference>
<dbReference type="GO" id="GO:0006004">
    <property type="term" value="P:fucose metabolic process"/>
    <property type="evidence" value="ECO:0007669"/>
    <property type="project" value="TreeGrafter"/>
</dbReference>
<feature type="domain" description="Glycoside hydrolase family 29 N-terminal" evidence="6">
    <location>
        <begin position="2"/>
        <end position="36"/>
    </location>
</feature>
<dbReference type="Gene3D" id="3.20.20.80">
    <property type="entry name" value="Glycosidases"/>
    <property type="match status" value="1"/>
</dbReference>
<dbReference type="PANTHER" id="PTHR10030:SF37">
    <property type="entry name" value="ALPHA-L-FUCOSIDASE-RELATED"/>
    <property type="match status" value="1"/>
</dbReference>
<evidence type="ECO:0000259" key="7">
    <source>
        <dbReference type="Pfam" id="PF16757"/>
    </source>
</evidence>
<dbReference type="GO" id="GO:0004560">
    <property type="term" value="F:alpha-L-fucosidase activity"/>
    <property type="evidence" value="ECO:0007669"/>
    <property type="project" value="UniProtKB-EC"/>
</dbReference>
<feature type="domain" description="Alpha-L-fucosidase C-terminal" evidence="7">
    <location>
        <begin position="48"/>
        <end position="140"/>
    </location>
</feature>
<proteinExistence type="inferred from homology"/>
<accession>A0A9D4J5B0</accession>
<dbReference type="EC" id="3.2.1.51" evidence="2"/>
<evidence type="ECO:0000256" key="5">
    <source>
        <dbReference type="ARBA" id="ARBA00023295"/>
    </source>
</evidence>
<keyword evidence="9" id="KW-1185">Reference proteome</keyword>
<evidence type="ECO:0000256" key="1">
    <source>
        <dbReference type="ARBA" id="ARBA00007951"/>
    </source>
</evidence>
<evidence type="ECO:0000313" key="9">
    <source>
        <dbReference type="Proteomes" id="UP000828390"/>
    </source>
</evidence>
<dbReference type="FunFam" id="2.60.40.1180:FF:000013">
    <property type="entry name" value="Alpha-L-fucosidase"/>
    <property type="match status" value="1"/>
</dbReference>
<comment type="similarity">
    <text evidence="1">Belongs to the glycosyl hydrolase 29 family.</text>
</comment>
<dbReference type="Pfam" id="PF16757">
    <property type="entry name" value="Fucosidase_C"/>
    <property type="match status" value="1"/>
</dbReference>
<name>A0A9D4J5B0_DREPO</name>
<dbReference type="Proteomes" id="UP000828390">
    <property type="component" value="Unassembled WGS sequence"/>
</dbReference>
<dbReference type="Gene3D" id="2.60.40.1180">
    <property type="entry name" value="Golgi alpha-mannosidase II"/>
    <property type="match status" value="1"/>
</dbReference>